<evidence type="ECO:0000259" key="10">
    <source>
        <dbReference type="Pfam" id="PF01618"/>
    </source>
</evidence>
<protein>
    <submittedName>
        <fullName evidence="11">MotA/TolQ/ExbB proton channel family protein</fullName>
    </submittedName>
</protein>
<comment type="caution">
    <text evidence="11">The sequence shown here is derived from an EMBL/GenBank/DDBJ whole genome shotgun (WGS) entry which is preliminary data.</text>
</comment>
<evidence type="ECO:0000256" key="2">
    <source>
        <dbReference type="ARBA" id="ARBA00022448"/>
    </source>
</evidence>
<keyword evidence="2 8" id="KW-0813">Transport</keyword>
<keyword evidence="5 8" id="KW-0653">Protein transport</keyword>
<feature type="transmembrane region" description="Helical" evidence="9">
    <location>
        <begin position="120"/>
        <end position="140"/>
    </location>
</feature>
<keyword evidence="6 9" id="KW-1133">Transmembrane helix</keyword>
<sequence>MIDVLTDQLTTAGGPILAALLVISVIATTVTIFKVVQFARIGVGRTRGARSAVAAWAAGDRAQALDEARSENSPAAAAVAAAMASFLDAPADRERARELSTQTALDQLATMSRHLRVLEAVAQAAPMIGLLGTVVGMISAFGELSASGGAVDPSALATGIWTALLTTAAGLTVAIPFYFVSVWLEARVDAERATMEAAIGAVLYSGAGGIAGQPAPEGPAAPVGMPPQPSFG</sequence>
<dbReference type="Pfam" id="PF01618">
    <property type="entry name" value="MotA_ExbB"/>
    <property type="match status" value="1"/>
</dbReference>
<comment type="similarity">
    <text evidence="8">Belongs to the exbB/tolQ family.</text>
</comment>
<evidence type="ECO:0000256" key="1">
    <source>
        <dbReference type="ARBA" id="ARBA00004651"/>
    </source>
</evidence>
<evidence type="ECO:0000313" key="11">
    <source>
        <dbReference type="EMBL" id="MCT7374127.1"/>
    </source>
</evidence>
<reference evidence="11 12" key="1">
    <citation type="submission" date="2022-09" db="EMBL/GenBank/DDBJ databases">
        <title>Chelativorans salina sp. nov., a novel slightly halophilic bacterium isolated from a saline lake sediment enrichment.</title>
        <authorList>
            <person name="Gao L."/>
            <person name="Fang B.-Z."/>
            <person name="Li W.-J."/>
        </authorList>
    </citation>
    <scope>NUCLEOTIDE SEQUENCE [LARGE SCALE GENOMIC DNA]</scope>
    <source>
        <strain evidence="11 12">EGI FJ00035</strain>
    </source>
</reference>
<dbReference type="PANTHER" id="PTHR30625">
    <property type="entry name" value="PROTEIN TOLQ"/>
    <property type="match status" value="1"/>
</dbReference>
<comment type="subcellular location">
    <subcellularLocation>
        <location evidence="1">Cell membrane</location>
        <topology evidence="1">Multi-pass membrane protein</topology>
    </subcellularLocation>
    <subcellularLocation>
        <location evidence="8">Membrane</location>
        <topology evidence="8">Multi-pass membrane protein</topology>
    </subcellularLocation>
</comment>
<keyword evidence="7 9" id="KW-0472">Membrane</keyword>
<feature type="transmembrane region" description="Helical" evidence="9">
    <location>
        <begin position="160"/>
        <end position="184"/>
    </location>
</feature>
<evidence type="ECO:0000256" key="7">
    <source>
        <dbReference type="ARBA" id="ARBA00023136"/>
    </source>
</evidence>
<feature type="transmembrane region" description="Helical" evidence="9">
    <location>
        <begin position="12"/>
        <end position="36"/>
    </location>
</feature>
<organism evidence="11 12">
    <name type="scientific">Chelativorans salis</name>
    <dbReference type="NCBI Taxonomy" id="2978478"/>
    <lineage>
        <taxon>Bacteria</taxon>
        <taxon>Pseudomonadati</taxon>
        <taxon>Pseudomonadota</taxon>
        <taxon>Alphaproteobacteria</taxon>
        <taxon>Hyphomicrobiales</taxon>
        <taxon>Phyllobacteriaceae</taxon>
        <taxon>Chelativorans</taxon>
    </lineage>
</organism>
<dbReference type="InterPro" id="IPR050790">
    <property type="entry name" value="ExbB/TolQ_transport"/>
</dbReference>
<dbReference type="RefSeq" id="WP_260900486.1">
    <property type="nucleotide sequence ID" value="NZ_JAOCZP010000001.1"/>
</dbReference>
<dbReference type="InterPro" id="IPR002898">
    <property type="entry name" value="MotA_ExbB_proton_chnl"/>
</dbReference>
<feature type="domain" description="MotA/TolQ/ExbB proton channel" evidence="10">
    <location>
        <begin position="72"/>
        <end position="196"/>
    </location>
</feature>
<accession>A0ABT2LJW5</accession>
<name>A0ABT2LJW5_9HYPH</name>
<proteinExistence type="inferred from homology"/>
<evidence type="ECO:0000313" key="12">
    <source>
        <dbReference type="Proteomes" id="UP001320831"/>
    </source>
</evidence>
<keyword evidence="12" id="KW-1185">Reference proteome</keyword>
<keyword evidence="4 9" id="KW-0812">Transmembrane</keyword>
<evidence type="ECO:0000256" key="3">
    <source>
        <dbReference type="ARBA" id="ARBA00022475"/>
    </source>
</evidence>
<evidence type="ECO:0000256" key="8">
    <source>
        <dbReference type="RuleBase" id="RU004057"/>
    </source>
</evidence>
<evidence type="ECO:0000256" key="6">
    <source>
        <dbReference type="ARBA" id="ARBA00022989"/>
    </source>
</evidence>
<evidence type="ECO:0000256" key="5">
    <source>
        <dbReference type="ARBA" id="ARBA00022927"/>
    </source>
</evidence>
<evidence type="ECO:0000256" key="4">
    <source>
        <dbReference type="ARBA" id="ARBA00022692"/>
    </source>
</evidence>
<dbReference type="EMBL" id="JAOCZP010000001">
    <property type="protein sequence ID" value="MCT7374127.1"/>
    <property type="molecule type" value="Genomic_DNA"/>
</dbReference>
<evidence type="ECO:0000256" key="9">
    <source>
        <dbReference type="SAM" id="Phobius"/>
    </source>
</evidence>
<keyword evidence="3" id="KW-1003">Cell membrane</keyword>
<dbReference type="PANTHER" id="PTHR30625:SF15">
    <property type="entry name" value="BIOPOLYMER TRANSPORT PROTEIN EXBB"/>
    <property type="match status" value="1"/>
</dbReference>
<dbReference type="Proteomes" id="UP001320831">
    <property type="component" value="Unassembled WGS sequence"/>
</dbReference>
<gene>
    <name evidence="11" type="ORF">N5A92_03665</name>
</gene>